<gene>
    <name evidence="1" type="ORF">H0I39_01935</name>
</gene>
<sequence length="52" mass="5708">MHQTLHLYLVKITCLGCARYELRACSSSCDAIVDALTRYPQARAVGARKVGP</sequence>
<organism evidence="1 2">
    <name type="scientific">Ottowia beijingensis</name>
    <dbReference type="NCBI Taxonomy" id="1207057"/>
    <lineage>
        <taxon>Bacteria</taxon>
        <taxon>Pseudomonadati</taxon>
        <taxon>Pseudomonadota</taxon>
        <taxon>Betaproteobacteria</taxon>
        <taxon>Burkholderiales</taxon>
        <taxon>Comamonadaceae</taxon>
        <taxon>Ottowia</taxon>
    </lineage>
</organism>
<dbReference type="AlphaFoldDB" id="A0A853IXB4"/>
<protein>
    <submittedName>
        <fullName evidence="1">Uncharacterized protein</fullName>
    </submittedName>
</protein>
<reference evidence="1 2" key="1">
    <citation type="submission" date="2020-07" db="EMBL/GenBank/DDBJ databases">
        <authorList>
            <person name="Maaloum M."/>
        </authorList>
    </citation>
    <scope>NUCLEOTIDE SEQUENCE [LARGE SCALE GENOMIC DNA]</scope>
    <source>
        <strain evidence="1 2">GCS-AN-3</strain>
    </source>
</reference>
<dbReference type="EMBL" id="JACCKX010000001">
    <property type="protein sequence ID" value="NZA00849.1"/>
    <property type="molecule type" value="Genomic_DNA"/>
</dbReference>
<accession>A0A853IXB4</accession>
<dbReference type="Proteomes" id="UP000589716">
    <property type="component" value="Unassembled WGS sequence"/>
</dbReference>
<proteinExistence type="predicted"/>
<evidence type="ECO:0000313" key="2">
    <source>
        <dbReference type="Proteomes" id="UP000589716"/>
    </source>
</evidence>
<evidence type="ECO:0000313" key="1">
    <source>
        <dbReference type="EMBL" id="NZA00849.1"/>
    </source>
</evidence>
<keyword evidence="2" id="KW-1185">Reference proteome</keyword>
<comment type="caution">
    <text evidence="1">The sequence shown here is derived from an EMBL/GenBank/DDBJ whole genome shotgun (WGS) entry which is preliminary data.</text>
</comment>
<name>A0A853IXB4_9BURK</name>
<dbReference type="RefSeq" id="WP_180549384.1">
    <property type="nucleotide sequence ID" value="NZ_JACCKX010000001.1"/>
</dbReference>